<evidence type="ECO:0000313" key="3">
    <source>
        <dbReference type="Proteomes" id="UP000233618"/>
    </source>
</evidence>
<feature type="transmembrane region" description="Helical" evidence="1">
    <location>
        <begin position="155"/>
        <end position="184"/>
    </location>
</feature>
<dbReference type="PANTHER" id="PTHR37308:SF1">
    <property type="entry name" value="POLYPRENYL-PHOSPHATE TRANSPORTER"/>
    <property type="match status" value="1"/>
</dbReference>
<accession>A0A2N3IES0</accession>
<name>A0A2N3IES0_9BACT</name>
<proteinExistence type="predicted"/>
<evidence type="ECO:0000313" key="2">
    <source>
        <dbReference type="EMBL" id="PKQ68778.1"/>
    </source>
</evidence>
<reference evidence="2 3" key="1">
    <citation type="journal article" date="2017" name="Front. Microbiol.">
        <title>Labilibaculum manganireducens gen. nov., sp. nov. and Labilibaculum filiforme sp. nov., Novel Bacteroidetes Isolated from Subsurface Sediments of the Baltic Sea.</title>
        <authorList>
            <person name="Vandieken V."/>
            <person name="Marshall I.P."/>
            <person name="Niemann H."/>
            <person name="Engelen B."/>
            <person name="Cypionka H."/>
        </authorList>
    </citation>
    <scope>NUCLEOTIDE SEQUENCE [LARGE SCALE GENOMIC DNA]</scope>
    <source>
        <strain evidence="2 3">59.10-2M</strain>
    </source>
</reference>
<evidence type="ECO:0000256" key="1">
    <source>
        <dbReference type="SAM" id="Phobius"/>
    </source>
</evidence>
<keyword evidence="3" id="KW-1185">Reference proteome</keyword>
<sequence length="312" mass="34532">MPRKMKDYLLIAFKGMGMGAADVVPGVSGGTIAFITGIYEELINSIKSINGNAVKLLFQFKFKEFWQAINGNFLLALIFGIFLSFLSLAKLIKYFLAEQPILIWSFFFGLIVASAIVIARKITEWKLRTIIAMLIGIGIAYMVTVVTPAETPTSYWFLFLSGALAICAMILPGISGAFILLLLGKYEYILNAISSFKLDVVAVVGAGAVIGLLSFSNLLSWLLKKYHNMTIGLLSGFMIGSLNKVWPWKNTISTFIDRHGIEKPLLQENILPNTFANISEQDSQLIFAVLLAIAGFLLIWMMEKFSPESKTE</sequence>
<dbReference type="RefSeq" id="WP_101308426.1">
    <property type="nucleotide sequence ID" value="NZ_MVDE01000003.1"/>
</dbReference>
<protein>
    <submittedName>
        <fullName evidence="2">DUF368 domain-containing protein</fullName>
    </submittedName>
</protein>
<gene>
    <name evidence="2" type="ORF">BZG01_03425</name>
</gene>
<dbReference type="Pfam" id="PF04018">
    <property type="entry name" value="VCA0040-like"/>
    <property type="match status" value="1"/>
</dbReference>
<organism evidence="2 3">
    <name type="scientific">Labilibaculum manganireducens</name>
    <dbReference type="NCBI Taxonomy" id="1940525"/>
    <lineage>
        <taxon>Bacteria</taxon>
        <taxon>Pseudomonadati</taxon>
        <taxon>Bacteroidota</taxon>
        <taxon>Bacteroidia</taxon>
        <taxon>Marinilabiliales</taxon>
        <taxon>Marinifilaceae</taxon>
        <taxon>Labilibaculum</taxon>
    </lineage>
</organism>
<dbReference type="PANTHER" id="PTHR37308">
    <property type="entry name" value="INTEGRAL MEMBRANE PROTEIN"/>
    <property type="match status" value="1"/>
</dbReference>
<dbReference type="Proteomes" id="UP000233618">
    <property type="component" value="Unassembled WGS sequence"/>
</dbReference>
<dbReference type="EMBL" id="MVDE01000003">
    <property type="protein sequence ID" value="PKQ68778.1"/>
    <property type="molecule type" value="Genomic_DNA"/>
</dbReference>
<dbReference type="AlphaFoldDB" id="A0A2N3IES0"/>
<keyword evidence="1" id="KW-0812">Transmembrane</keyword>
<feature type="transmembrane region" description="Helical" evidence="1">
    <location>
        <begin position="196"/>
        <end position="223"/>
    </location>
</feature>
<feature type="transmembrane region" description="Helical" evidence="1">
    <location>
        <begin position="285"/>
        <end position="302"/>
    </location>
</feature>
<comment type="caution">
    <text evidence="2">The sequence shown here is derived from an EMBL/GenBank/DDBJ whole genome shotgun (WGS) entry which is preliminary data.</text>
</comment>
<keyword evidence="1" id="KW-1133">Transmembrane helix</keyword>
<dbReference type="InterPro" id="IPR007163">
    <property type="entry name" value="VCA0040-like"/>
</dbReference>
<feature type="transmembrane region" description="Helical" evidence="1">
    <location>
        <begin position="130"/>
        <end position="149"/>
    </location>
</feature>
<feature type="transmembrane region" description="Helical" evidence="1">
    <location>
        <begin position="65"/>
        <end position="89"/>
    </location>
</feature>
<keyword evidence="1" id="KW-0472">Membrane</keyword>
<feature type="transmembrane region" description="Helical" evidence="1">
    <location>
        <begin position="101"/>
        <end position="118"/>
    </location>
</feature>